<feature type="compositionally biased region" description="Acidic residues" evidence="4">
    <location>
        <begin position="831"/>
        <end position="844"/>
    </location>
</feature>
<comment type="subcellular location">
    <subcellularLocation>
        <location evidence="1">Golgi apparatus</location>
    </subcellularLocation>
</comment>
<name>A0A4Y7PPN7_9AGAM</name>
<organism evidence="7 8">
    <name type="scientific">Rickenella mellea</name>
    <dbReference type="NCBI Taxonomy" id="50990"/>
    <lineage>
        <taxon>Eukaryota</taxon>
        <taxon>Fungi</taxon>
        <taxon>Dikarya</taxon>
        <taxon>Basidiomycota</taxon>
        <taxon>Agaricomycotina</taxon>
        <taxon>Agaricomycetes</taxon>
        <taxon>Hymenochaetales</taxon>
        <taxon>Rickenellaceae</taxon>
        <taxon>Rickenella</taxon>
    </lineage>
</organism>
<dbReference type="GO" id="GO:0006886">
    <property type="term" value="P:intracellular protein transport"/>
    <property type="evidence" value="ECO:0007669"/>
    <property type="project" value="InterPro"/>
</dbReference>
<evidence type="ECO:0000256" key="1">
    <source>
        <dbReference type="ARBA" id="ARBA00004555"/>
    </source>
</evidence>
<proteinExistence type="predicted"/>
<feature type="region of interest" description="Disordered" evidence="4">
    <location>
        <begin position="818"/>
        <end position="844"/>
    </location>
</feature>
<evidence type="ECO:0000259" key="5">
    <source>
        <dbReference type="Pfam" id="PF04869"/>
    </source>
</evidence>
<dbReference type="STRING" id="50990.A0A4Y7PPN7"/>
<dbReference type="GO" id="GO:0012507">
    <property type="term" value="C:ER to Golgi transport vesicle membrane"/>
    <property type="evidence" value="ECO:0007669"/>
    <property type="project" value="TreeGrafter"/>
</dbReference>
<dbReference type="Pfam" id="PF04869">
    <property type="entry name" value="Uso1_p115_head"/>
    <property type="match status" value="1"/>
</dbReference>
<feature type="domain" description="Vesicle tethering protein Uso1/P115-like head" evidence="5">
    <location>
        <begin position="531"/>
        <end position="722"/>
    </location>
</feature>
<dbReference type="InterPro" id="IPR006953">
    <property type="entry name" value="Vesicle_Uso1_P115_head"/>
</dbReference>
<evidence type="ECO:0000256" key="2">
    <source>
        <dbReference type="ARBA" id="ARBA00023034"/>
    </source>
</evidence>
<sequence length="844" mass="92906">MDFLSQTYIALRGPTGAPQTPLETIARLSDRLSPSTLLGDRRAAVLALKGLSRDCKSEVGECALTGLLEVLENDAEVDAEIGKAVLETLNILCEVGDNTATPAGAGVSAREVGYKHTDIVLATEKTAHKLFTLIGDSNFYIRYSTLQFLSTLIQNRRHVVQGYFLNAPAGPGSVLAVLEDKREILRNEGLVMLQSLVSQSPDIQKLLAFEGAFEKLFNVIRQENGVEGGLIVQDCLNCVDGLLRFNVSNQTFFRETQLAPFLCSLLFFPPNLPPHEPAPQEFSLQFWDNQKLANAQVIIAILGMLVGSKSSNEVETNIFIRCLVEYALASNAPTPLKIQALRLLPANLTFPLSSHTLTPYVPVPETNGEEWDRLEPASALDVLTELILHGEYAGMDATKRRAKESLELRAAAVTVYDNYVRNEEVRISVLQTMMHLEDSDASATSTALLQALTYSPSVPLNEDSVVSTQLAALLFSSLVRSSTKCKQLARAITPSSIISASSGDATGAFFVPADGPPVTGTSTPQTQTTVDDDEPPQTLLQMLTDHLSLSFLSRSRTASTDSERDAREWDRLIVTYLALLAQWLWEDPKAVREFLESGGMGVLVEPINQTSEIDPVVQGLCAFLLGICYEYNRDPGEITRSTIHAILNRLGIDTLVGRMAQVRDDQRFKSIGPDDIILPYNIPSTHGHLSNTTQESGGVEIWFDFSFVDFWKSNYYTVQRAISLDPNTISTSSGDSAESAMLINSLRDVIRKQANELENLQARLKDAERVKAEEVNSLKEQLASLTTELGSTQQKKGEVEKEQEDLLVFLEELSTKRRRDKERLRAASQDVSEDEADGDDGDEE</sequence>
<keyword evidence="8" id="KW-1185">Reference proteome</keyword>
<dbReference type="Pfam" id="PF04871">
    <property type="entry name" value="Uso1_p115_C"/>
    <property type="match status" value="1"/>
</dbReference>
<keyword evidence="3" id="KW-0175">Coiled coil</keyword>
<keyword evidence="2" id="KW-0333">Golgi apparatus</keyword>
<dbReference type="GO" id="GO:0048280">
    <property type="term" value="P:vesicle fusion with Golgi apparatus"/>
    <property type="evidence" value="ECO:0007669"/>
    <property type="project" value="InterPro"/>
</dbReference>
<protein>
    <recommendedName>
        <fullName evidence="9">P115 like vesicle tethering protein</fullName>
    </recommendedName>
</protein>
<accession>A0A4Y7PPN7</accession>
<reference evidence="7 8" key="1">
    <citation type="submission" date="2018-06" db="EMBL/GenBank/DDBJ databases">
        <title>A transcriptomic atlas of mushroom development highlights an independent origin of complex multicellularity.</title>
        <authorList>
            <consortium name="DOE Joint Genome Institute"/>
            <person name="Krizsan K."/>
            <person name="Almasi E."/>
            <person name="Merenyi Z."/>
            <person name="Sahu N."/>
            <person name="Viragh M."/>
            <person name="Koszo T."/>
            <person name="Mondo S."/>
            <person name="Kiss B."/>
            <person name="Balint B."/>
            <person name="Kues U."/>
            <person name="Barry K."/>
            <person name="Hegedus J.C."/>
            <person name="Henrissat B."/>
            <person name="Johnson J."/>
            <person name="Lipzen A."/>
            <person name="Ohm R."/>
            <person name="Nagy I."/>
            <person name="Pangilinan J."/>
            <person name="Yan J."/>
            <person name="Xiong Y."/>
            <person name="Grigoriev I.V."/>
            <person name="Hibbett D.S."/>
            <person name="Nagy L.G."/>
        </authorList>
    </citation>
    <scope>NUCLEOTIDE SEQUENCE [LARGE SCALE GENOMIC DNA]</scope>
    <source>
        <strain evidence="7 8">SZMC22713</strain>
    </source>
</reference>
<dbReference type="VEuPathDB" id="FungiDB:BD410DRAFT_795388"/>
<gene>
    <name evidence="7" type="ORF">BD410DRAFT_795388</name>
</gene>
<evidence type="ECO:0000256" key="3">
    <source>
        <dbReference type="ARBA" id="ARBA00023054"/>
    </source>
</evidence>
<evidence type="ECO:0008006" key="9">
    <source>
        <dbReference type="Google" id="ProtNLM"/>
    </source>
</evidence>
<dbReference type="SUPFAM" id="SSF48371">
    <property type="entry name" value="ARM repeat"/>
    <property type="match status" value="1"/>
</dbReference>
<dbReference type="InterPro" id="IPR024095">
    <property type="entry name" value="Vesicle_P115"/>
</dbReference>
<dbReference type="GO" id="GO:0048211">
    <property type="term" value="P:Golgi vesicle docking"/>
    <property type="evidence" value="ECO:0007669"/>
    <property type="project" value="TreeGrafter"/>
</dbReference>
<dbReference type="GO" id="GO:0006888">
    <property type="term" value="P:endoplasmic reticulum to Golgi vesicle-mediated transport"/>
    <property type="evidence" value="ECO:0007669"/>
    <property type="project" value="TreeGrafter"/>
</dbReference>
<feature type="domain" description="Uso1/p115-like vesicle tethering protein C-terminal" evidence="6">
    <location>
        <begin position="743"/>
        <end position="844"/>
    </location>
</feature>
<dbReference type="PANTHER" id="PTHR10013:SF0">
    <property type="entry name" value="GENERAL VESICULAR TRANSPORT FACTOR P115"/>
    <property type="match status" value="1"/>
</dbReference>
<dbReference type="EMBL" id="ML170243">
    <property type="protein sequence ID" value="TDL16450.1"/>
    <property type="molecule type" value="Genomic_DNA"/>
</dbReference>
<evidence type="ECO:0000256" key="4">
    <source>
        <dbReference type="SAM" id="MobiDB-lite"/>
    </source>
</evidence>
<dbReference type="InterPro" id="IPR011989">
    <property type="entry name" value="ARM-like"/>
</dbReference>
<dbReference type="GO" id="GO:0005795">
    <property type="term" value="C:Golgi stack"/>
    <property type="evidence" value="ECO:0007669"/>
    <property type="project" value="TreeGrafter"/>
</dbReference>
<evidence type="ECO:0000259" key="6">
    <source>
        <dbReference type="Pfam" id="PF04871"/>
    </source>
</evidence>
<dbReference type="GO" id="GO:0000139">
    <property type="term" value="C:Golgi membrane"/>
    <property type="evidence" value="ECO:0007669"/>
    <property type="project" value="InterPro"/>
</dbReference>
<dbReference type="InterPro" id="IPR016024">
    <property type="entry name" value="ARM-type_fold"/>
</dbReference>
<evidence type="ECO:0000313" key="8">
    <source>
        <dbReference type="Proteomes" id="UP000294933"/>
    </source>
</evidence>
<dbReference type="Proteomes" id="UP000294933">
    <property type="component" value="Unassembled WGS sequence"/>
</dbReference>
<dbReference type="GO" id="GO:0005783">
    <property type="term" value="C:endoplasmic reticulum"/>
    <property type="evidence" value="ECO:0007669"/>
    <property type="project" value="TreeGrafter"/>
</dbReference>
<dbReference type="PANTHER" id="PTHR10013">
    <property type="entry name" value="GENERAL VESICULAR TRANSPORT FACTOR P115"/>
    <property type="match status" value="1"/>
</dbReference>
<dbReference type="OrthoDB" id="198977at2759"/>
<dbReference type="Gene3D" id="1.25.10.10">
    <property type="entry name" value="Leucine-rich Repeat Variant"/>
    <property type="match status" value="1"/>
</dbReference>
<dbReference type="AlphaFoldDB" id="A0A4Y7PPN7"/>
<evidence type="ECO:0000313" key="7">
    <source>
        <dbReference type="EMBL" id="TDL16450.1"/>
    </source>
</evidence>
<dbReference type="InterPro" id="IPR006955">
    <property type="entry name" value="Uso1_p115_C"/>
</dbReference>